<accession>A0A139GUG2</accession>
<dbReference type="EMBL" id="LFZN01000383">
    <property type="protein sequence ID" value="KXS93811.1"/>
    <property type="molecule type" value="Genomic_DNA"/>
</dbReference>
<dbReference type="InterPro" id="IPR013924">
    <property type="entry name" value="RNase_H2_suC"/>
</dbReference>
<evidence type="ECO:0000256" key="1">
    <source>
        <dbReference type="SAM" id="MobiDB-lite"/>
    </source>
</evidence>
<dbReference type="Proteomes" id="UP000070133">
    <property type="component" value="Unassembled WGS sequence"/>
</dbReference>
<dbReference type="CDD" id="cd09271">
    <property type="entry name" value="RNase_H2-C"/>
    <property type="match status" value="1"/>
</dbReference>
<gene>
    <name evidence="2" type="ORF">AC578_5120</name>
</gene>
<keyword evidence="3" id="KW-1185">Reference proteome</keyword>
<dbReference type="PANTHER" id="PTHR47204">
    <property type="entry name" value="OS02G0168900 PROTEIN"/>
    <property type="match status" value="1"/>
</dbReference>
<feature type="region of interest" description="Disordered" evidence="1">
    <location>
        <begin position="1"/>
        <end position="20"/>
    </location>
</feature>
<dbReference type="AlphaFoldDB" id="A0A139GUG2"/>
<reference evidence="2 3" key="1">
    <citation type="submission" date="2015-07" db="EMBL/GenBank/DDBJ databases">
        <title>Comparative genomics of the Sigatoka disease complex on banana suggests a link between parallel evolutionary changes in Pseudocercospora fijiensis and Pseudocercospora eumusae and increased virulence on the banana host.</title>
        <authorList>
            <person name="Chang T.-C."/>
            <person name="Salvucci A."/>
            <person name="Crous P.W."/>
            <person name="Stergiopoulos I."/>
        </authorList>
    </citation>
    <scope>NUCLEOTIDE SEQUENCE [LARGE SCALE GENOMIC DNA]</scope>
    <source>
        <strain evidence="2 3">CBS 114824</strain>
    </source>
</reference>
<organism evidence="2 3">
    <name type="scientific">Pseudocercospora eumusae</name>
    <dbReference type="NCBI Taxonomy" id="321146"/>
    <lineage>
        <taxon>Eukaryota</taxon>
        <taxon>Fungi</taxon>
        <taxon>Dikarya</taxon>
        <taxon>Ascomycota</taxon>
        <taxon>Pezizomycotina</taxon>
        <taxon>Dothideomycetes</taxon>
        <taxon>Dothideomycetidae</taxon>
        <taxon>Mycosphaerellales</taxon>
        <taxon>Mycosphaerellaceae</taxon>
        <taxon>Pseudocercospora</taxon>
    </lineage>
</organism>
<dbReference type="OrthoDB" id="2095648at2759"/>
<protein>
    <submittedName>
        <fullName evidence="2">Uncharacterized protein</fullName>
    </submittedName>
</protein>
<dbReference type="GO" id="GO:0006401">
    <property type="term" value="P:RNA catabolic process"/>
    <property type="evidence" value="ECO:0007669"/>
    <property type="project" value="InterPro"/>
</dbReference>
<dbReference type="Pfam" id="PF08615">
    <property type="entry name" value="RNase_H2_suC"/>
    <property type="match status" value="1"/>
</dbReference>
<evidence type="ECO:0000313" key="2">
    <source>
        <dbReference type="EMBL" id="KXS93811.1"/>
    </source>
</evidence>
<proteinExistence type="predicted"/>
<dbReference type="Gene3D" id="2.40.128.680">
    <property type="match status" value="1"/>
</dbReference>
<dbReference type="PANTHER" id="PTHR47204:SF1">
    <property type="entry name" value="RIBONUCLEASE H2 SUBUNIT C"/>
    <property type="match status" value="1"/>
</dbReference>
<name>A0A139GUG2_9PEZI</name>
<comment type="caution">
    <text evidence="2">The sequence shown here is derived from an EMBL/GenBank/DDBJ whole genome shotgun (WGS) entry which is preliminary data.</text>
</comment>
<sequence>MPAPILALPSSSTSKTHNLKPNILPTRIHHNGPIKVSKHHWNPSSSSSTSSFRGRKLLAQTLVLPEKYTGLILQKTDATSQQDEEEDVKEVKTIGSFSDVVIWGHEVQPDRKEDVYVRGVEEWIWVAEGIHAYDEEDRDGEIGGKSQRV</sequence>
<evidence type="ECO:0000313" key="3">
    <source>
        <dbReference type="Proteomes" id="UP000070133"/>
    </source>
</evidence>
<dbReference type="STRING" id="321146.A0A139GUG2"/>
<dbReference type="GO" id="GO:0032299">
    <property type="term" value="C:ribonuclease H2 complex"/>
    <property type="evidence" value="ECO:0007669"/>
    <property type="project" value="InterPro"/>
</dbReference>